<evidence type="ECO:0000313" key="2">
    <source>
        <dbReference type="EMBL" id="MFC0515123.1"/>
    </source>
</evidence>
<evidence type="ECO:0000256" key="1">
    <source>
        <dbReference type="SAM" id="Phobius"/>
    </source>
</evidence>
<gene>
    <name evidence="2" type="ORF">ACFFGT_12970</name>
</gene>
<feature type="transmembrane region" description="Helical" evidence="1">
    <location>
        <begin position="69"/>
        <end position="87"/>
    </location>
</feature>
<protein>
    <recommendedName>
        <fullName evidence="4">RDD domain-containing protein</fullName>
    </recommendedName>
</protein>
<keyword evidence="3" id="KW-1185">Reference proteome</keyword>
<keyword evidence="1" id="KW-0812">Transmembrane</keyword>
<dbReference type="EMBL" id="JBHLTS010000022">
    <property type="protein sequence ID" value="MFC0515123.1"/>
    <property type="molecule type" value="Genomic_DNA"/>
</dbReference>
<keyword evidence="1" id="KW-1133">Transmembrane helix</keyword>
<comment type="caution">
    <text evidence="2">The sequence shown here is derived from an EMBL/GenBank/DDBJ whole genome shotgun (WGS) entry which is preliminary data.</text>
</comment>
<dbReference type="Proteomes" id="UP001589828">
    <property type="component" value="Unassembled WGS sequence"/>
</dbReference>
<name>A0ABV6L6N2_9SPHI</name>
<evidence type="ECO:0000313" key="3">
    <source>
        <dbReference type="Proteomes" id="UP001589828"/>
    </source>
</evidence>
<evidence type="ECO:0008006" key="4">
    <source>
        <dbReference type="Google" id="ProtNLM"/>
    </source>
</evidence>
<keyword evidence="1" id="KW-0472">Membrane</keyword>
<reference evidence="2 3" key="1">
    <citation type="submission" date="2024-09" db="EMBL/GenBank/DDBJ databases">
        <authorList>
            <person name="Sun Q."/>
            <person name="Mori K."/>
        </authorList>
    </citation>
    <scope>NUCLEOTIDE SEQUENCE [LARGE SCALE GENOMIC DNA]</scope>
    <source>
        <strain evidence="2 3">NCAIM B.02415</strain>
    </source>
</reference>
<sequence>MFIPIFPVGSMFVTGSEFRKRKGFQIAVNGKSVIAVYGRILSLMFAGWFLFMAYDYFTGYMASQMGNAITYLIPGLIFSALCIYFYFHYGKAKPNDILLRNKMGRLTGYYALPNWFDYGDLRNMLGSFESEYKQKYPDGNWKADLQSDKVEPNKHMLLFGLALFNCMVFDSPENDQLYFRADQLYVLKPEGI</sequence>
<feature type="transmembrane region" description="Helical" evidence="1">
    <location>
        <begin position="36"/>
        <end position="57"/>
    </location>
</feature>
<proteinExistence type="predicted"/>
<dbReference type="RefSeq" id="WP_377022962.1">
    <property type="nucleotide sequence ID" value="NZ_JBHLTS010000022.1"/>
</dbReference>
<organism evidence="2 3">
    <name type="scientific">Mucilaginibacter angelicae</name>
    <dbReference type="NCBI Taxonomy" id="869718"/>
    <lineage>
        <taxon>Bacteria</taxon>
        <taxon>Pseudomonadati</taxon>
        <taxon>Bacteroidota</taxon>
        <taxon>Sphingobacteriia</taxon>
        <taxon>Sphingobacteriales</taxon>
        <taxon>Sphingobacteriaceae</taxon>
        <taxon>Mucilaginibacter</taxon>
    </lineage>
</organism>
<accession>A0ABV6L6N2</accession>